<sequence>MQRPFFNLEMKDPIELGNANRIFPVPQVEEYTRAAKIVARTIWDGCVELTLPGNAEVESGVLSLLESGTGLDIGEADTRSSALIVGEVYQELRRYDVERMQAGSPQSCLDLRFKEAMFSRVISKLEKSLRRMRLGKINLGAVAAEQRMAEAQCIAAFVGDLYAAGMLEIKQLNRALDVILSVMEHQPDVLELISVLYWRAMSYNGRIPGIGYWLELESVVERVRKRFPDSHSGIQRGVRGYREEESFDALLQRFMNITEGSPFPYEHREDAGLARMCTDVSASVYLAYHTPDWRSA</sequence>
<comment type="caution">
    <text evidence="1">The sequence shown here is derived from an EMBL/GenBank/DDBJ whole genome shotgun (WGS) entry which is preliminary data.</text>
</comment>
<protein>
    <submittedName>
        <fullName evidence="1">Uncharacterized protein</fullName>
    </submittedName>
</protein>
<proteinExistence type="predicted"/>
<gene>
    <name evidence="1" type="ORF">D9611_008430</name>
</gene>
<accession>A0A8H5BIF0</accession>
<evidence type="ECO:0000313" key="2">
    <source>
        <dbReference type="Proteomes" id="UP000541558"/>
    </source>
</evidence>
<dbReference type="OrthoDB" id="10276079at2759"/>
<name>A0A8H5BIF0_9AGAR</name>
<organism evidence="1 2">
    <name type="scientific">Ephemerocybe angulata</name>
    <dbReference type="NCBI Taxonomy" id="980116"/>
    <lineage>
        <taxon>Eukaryota</taxon>
        <taxon>Fungi</taxon>
        <taxon>Dikarya</taxon>
        <taxon>Basidiomycota</taxon>
        <taxon>Agaricomycotina</taxon>
        <taxon>Agaricomycetes</taxon>
        <taxon>Agaricomycetidae</taxon>
        <taxon>Agaricales</taxon>
        <taxon>Agaricineae</taxon>
        <taxon>Psathyrellaceae</taxon>
        <taxon>Ephemerocybe</taxon>
    </lineage>
</organism>
<keyword evidence="2" id="KW-1185">Reference proteome</keyword>
<evidence type="ECO:0000313" key="1">
    <source>
        <dbReference type="EMBL" id="KAF5323852.1"/>
    </source>
</evidence>
<dbReference type="Proteomes" id="UP000541558">
    <property type="component" value="Unassembled WGS sequence"/>
</dbReference>
<dbReference type="AlphaFoldDB" id="A0A8H5BIF0"/>
<dbReference type="EMBL" id="JAACJK010000165">
    <property type="protein sequence ID" value="KAF5323852.1"/>
    <property type="molecule type" value="Genomic_DNA"/>
</dbReference>
<reference evidence="1 2" key="1">
    <citation type="journal article" date="2020" name="ISME J.">
        <title>Uncovering the hidden diversity of litter-decomposition mechanisms in mushroom-forming fungi.</title>
        <authorList>
            <person name="Floudas D."/>
            <person name="Bentzer J."/>
            <person name="Ahren D."/>
            <person name="Johansson T."/>
            <person name="Persson P."/>
            <person name="Tunlid A."/>
        </authorList>
    </citation>
    <scope>NUCLEOTIDE SEQUENCE [LARGE SCALE GENOMIC DNA]</scope>
    <source>
        <strain evidence="1 2">CBS 175.51</strain>
    </source>
</reference>